<name>A0AAV2CGV3_9ROSI</name>
<evidence type="ECO:0000313" key="2">
    <source>
        <dbReference type="Proteomes" id="UP001497516"/>
    </source>
</evidence>
<reference evidence="1 2" key="1">
    <citation type="submission" date="2024-04" db="EMBL/GenBank/DDBJ databases">
        <authorList>
            <person name="Fracassetti M."/>
        </authorList>
    </citation>
    <scope>NUCLEOTIDE SEQUENCE [LARGE SCALE GENOMIC DNA]</scope>
</reference>
<keyword evidence="2" id="KW-1185">Reference proteome</keyword>
<dbReference type="EMBL" id="OZ034813">
    <property type="protein sequence ID" value="CAL1355421.1"/>
    <property type="molecule type" value="Genomic_DNA"/>
</dbReference>
<gene>
    <name evidence="1" type="ORF">LTRI10_LOCUS3187</name>
</gene>
<organism evidence="1 2">
    <name type="scientific">Linum trigynum</name>
    <dbReference type="NCBI Taxonomy" id="586398"/>
    <lineage>
        <taxon>Eukaryota</taxon>
        <taxon>Viridiplantae</taxon>
        <taxon>Streptophyta</taxon>
        <taxon>Embryophyta</taxon>
        <taxon>Tracheophyta</taxon>
        <taxon>Spermatophyta</taxon>
        <taxon>Magnoliopsida</taxon>
        <taxon>eudicotyledons</taxon>
        <taxon>Gunneridae</taxon>
        <taxon>Pentapetalae</taxon>
        <taxon>rosids</taxon>
        <taxon>fabids</taxon>
        <taxon>Malpighiales</taxon>
        <taxon>Linaceae</taxon>
        <taxon>Linum</taxon>
    </lineage>
</organism>
<accession>A0AAV2CGV3</accession>
<dbReference type="Proteomes" id="UP001497516">
    <property type="component" value="Chromosome 1"/>
</dbReference>
<dbReference type="AlphaFoldDB" id="A0AAV2CGV3"/>
<sequence>MTRKRKLVTNEGEVPHPTGPYFQWNESLNALLIECMLEMTQRHQVEDGSFKNGAFFGAGEYDARELVRNQSGCGWNNVTKTPTLDDDVFEALIKNKAIKKENKTDNAIAVVAEELGGLKPIISKALDALGSIVGDSEEEDGREAALMAEIGKIQGLERCQVLDAAMTLVENDRKTRLFYALDNEEDKKYFIQNLLR</sequence>
<proteinExistence type="predicted"/>
<evidence type="ECO:0000313" key="1">
    <source>
        <dbReference type="EMBL" id="CAL1355421.1"/>
    </source>
</evidence>
<protein>
    <submittedName>
        <fullName evidence="1">Uncharacterized protein</fullName>
    </submittedName>
</protein>